<dbReference type="STRING" id="246191.SAMN05660337_0993"/>
<dbReference type="InterPro" id="IPR011990">
    <property type="entry name" value="TPR-like_helical_dom_sf"/>
</dbReference>
<dbReference type="SUPFAM" id="SSF48695">
    <property type="entry name" value="Multiheme cytochromes"/>
    <property type="match status" value="1"/>
</dbReference>
<dbReference type="Pfam" id="PF13646">
    <property type="entry name" value="HEAT_2"/>
    <property type="match status" value="1"/>
</dbReference>
<dbReference type="AlphaFoldDB" id="A0A1G9E854"/>
<protein>
    <submittedName>
        <fullName evidence="4">Tetratricopeptide repeat-containing protein</fullName>
    </submittedName>
</protein>
<dbReference type="InterPro" id="IPR019734">
    <property type="entry name" value="TPR_rpt"/>
</dbReference>
<dbReference type="SMART" id="SM00567">
    <property type="entry name" value="EZ_HEAT"/>
    <property type="match status" value="1"/>
</dbReference>
<dbReference type="InterPro" id="IPR036280">
    <property type="entry name" value="Multihaem_cyt_sf"/>
</dbReference>
<dbReference type="InterPro" id="IPR016024">
    <property type="entry name" value="ARM-type_fold"/>
</dbReference>
<accession>A0A1G9E854</accession>
<dbReference type="InterPro" id="IPR051829">
    <property type="entry name" value="Multiheme_Cytochr_ET"/>
</dbReference>
<dbReference type="SUPFAM" id="SSF48452">
    <property type="entry name" value="TPR-like"/>
    <property type="match status" value="1"/>
</dbReference>
<dbReference type="CDD" id="cd08168">
    <property type="entry name" value="Cytochrom_C3"/>
    <property type="match status" value="1"/>
</dbReference>
<name>A0A1G9E854_9BACT</name>
<dbReference type="Proteomes" id="UP000199053">
    <property type="component" value="Unassembled WGS sequence"/>
</dbReference>
<keyword evidence="1" id="KW-0732">Signal</keyword>
<evidence type="ECO:0000313" key="4">
    <source>
        <dbReference type="EMBL" id="SDK72300.1"/>
    </source>
</evidence>
<evidence type="ECO:0000256" key="2">
    <source>
        <dbReference type="PROSITE-ProRule" id="PRU00339"/>
    </source>
</evidence>
<proteinExistence type="predicted"/>
<keyword evidence="2" id="KW-0802">TPR repeat</keyword>
<reference evidence="5" key="1">
    <citation type="submission" date="2016-10" db="EMBL/GenBank/DDBJ databases">
        <authorList>
            <person name="Varghese N."/>
            <person name="Submissions S."/>
        </authorList>
    </citation>
    <scope>NUCLEOTIDE SEQUENCE [LARGE SCALE GENOMIC DNA]</scope>
    <source>
        <strain evidence="5">DSM 16995</strain>
    </source>
</reference>
<dbReference type="RefSeq" id="WP_092158883.1">
    <property type="nucleotide sequence ID" value="NZ_FNGA01000002.1"/>
</dbReference>
<dbReference type="InterPro" id="IPR023155">
    <property type="entry name" value="Cyt_c-552/4"/>
</dbReference>
<evidence type="ECO:0000313" key="5">
    <source>
        <dbReference type="Proteomes" id="UP000199053"/>
    </source>
</evidence>
<dbReference type="Pfam" id="PF13435">
    <property type="entry name" value="Cytochrome_C554"/>
    <property type="match status" value="1"/>
</dbReference>
<organism evidence="4 5">
    <name type="scientific">Maridesulfovibrio ferrireducens</name>
    <dbReference type="NCBI Taxonomy" id="246191"/>
    <lineage>
        <taxon>Bacteria</taxon>
        <taxon>Pseudomonadati</taxon>
        <taxon>Thermodesulfobacteriota</taxon>
        <taxon>Desulfovibrionia</taxon>
        <taxon>Desulfovibrionales</taxon>
        <taxon>Desulfovibrionaceae</taxon>
        <taxon>Maridesulfovibrio</taxon>
    </lineage>
</organism>
<dbReference type="Pfam" id="PF14559">
    <property type="entry name" value="TPR_19"/>
    <property type="match status" value="1"/>
</dbReference>
<evidence type="ECO:0000259" key="3">
    <source>
        <dbReference type="Pfam" id="PF13435"/>
    </source>
</evidence>
<dbReference type="InterPro" id="IPR004155">
    <property type="entry name" value="PBS_lyase_HEAT"/>
</dbReference>
<dbReference type="OrthoDB" id="9814800at2"/>
<dbReference type="PROSITE" id="PS50005">
    <property type="entry name" value="TPR"/>
    <property type="match status" value="2"/>
</dbReference>
<dbReference type="Gene3D" id="1.25.10.10">
    <property type="entry name" value="Leucine-rich Repeat Variant"/>
    <property type="match status" value="1"/>
</dbReference>
<feature type="repeat" description="TPR" evidence="2">
    <location>
        <begin position="560"/>
        <end position="593"/>
    </location>
</feature>
<dbReference type="SMART" id="SM00028">
    <property type="entry name" value="TPR"/>
    <property type="match status" value="4"/>
</dbReference>
<dbReference type="Gene3D" id="1.10.1130.10">
    <property type="entry name" value="Flavocytochrome C3, Chain A"/>
    <property type="match status" value="2"/>
</dbReference>
<keyword evidence="5" id="KW-1185">Reference proteome</keyword>
<dbReference type="PANTHER" id="PTHR35038">
    <property type="entry name" value="DISSIMILATORY SULFITE REDUCTASE SIRA"/>
    <property type="match status" value="1"/>
</dbReference>
<evidence type="ECO:0000256" key="1">
    <source>
        <dbReference type="ARBA" id="ARBA00022729"/>
    </source>
</evidence>
<gene>
    <name evidence="4" type="ORF">SAMN05660337_0993</name>
</gene>
<dbReference type="Pfam" id="PF13174">
    <property type="entry name" value="TPR_6"/>
    <property type="match status" value="1"/>
</dbReference>
<feature type="domain" description="Cytochrome c-552/4" evidence="3">
    <location>
        <begin position="169"/>
        <end position="209"/>
    </location>
</feature>
<dbReference type="InterPro" id="IPR011989">
    <property type="entry name" value="ARM-like"/>
</dbReference>
<dbReference type="Gene3D" id="1.25.40.10">
    <property type="entry name" value="Tetratricopeptide repeat domain"/>
    <property type="match status" value="2"/>
</dbReference>
<dbReference type="EMBL" id="FNGA01000002">
    <property type="protein sequence ID" value="SDK72300.1"/>
    <property type="molecule type" value="Genomic_DNA"/>
</dbReference>
<dbReference type="Gene3D" id="3.90.10.10">
    <property type="entry name" value="Cytochrome C3"/>
    <property type="match status" value="1"/>
</dbReference>
<dbReference type="PANTHER" id="PTHR35038:SF8">
    <property type="entry name" value="C-TYPE POLYHEME CYTOCHROME OMCC"/>
    <property type="match status" value="1"/>
</dbReference>
<sequence length="776" mass="86192">MTPCIYRRLVSALWLTVLFFIPLLVVNLAHASTFAGSESCRDCHERFYKLWAPSRHGTAMQPYTPEFAAQNLTPQAASLNIEGKFYQVFIGKDAGYVIEKTDKGEIKYNIEHILGGKYVYYFLTPMEKGRLQTLPLAYDVNKKEWFDMAGSGIRHVGDTAVSWTDPVYTFNTTCHGCHVSQLRNNFDPLTNSYSTTWNEPGINCETCHGPSSEHNRVCREAPKGTVPADLKLLGGKGKFTVQQNTDACAPCHAQMIPLTGAFMPGDKFYDHFDLVTLEDPDSYPDGRDLGENYTHTTWSLSPCVKSGELGCIHCHTSSGRFRQKSAPNTACSPCHKDKVSEPEKHTMHKGTNKSPTCISCHMHKTTFARMDRSDHSMLPPTPAATIAFGSPNACNGCHMDKDAVWADKKVREWRQRDYQAPVMYRSGLVDSARKGDWSRLGEINDYIMAQDHDPIFTTSLIRLLRGCNVSEKEKPLFTALNDASPLVRSAAAEALGPPSSPEAVQALVKATGDPYRLVRIRAAAALSGLPMNITKGQFKDNLDRATQEYMASLTARPDLWTSLYNLGNYHLHRREFVQASEAFDKAHGLAPRAVPPLVNNAMALAGKGDTKSARDRLREALQLSPDNPAILFNLGLIEGELGDIKAAEKHLRASLKVDPKLAQAAYNLSLLTGKQKPLESMDFAERAYVLEVNPRYGFNLAFAQNRAGKRTSAKATLRTIIEKWPGYADAYLFILDLTDNKDEKMKIRSRISSALKSRNFSARDRALLKQALAGNG</sequence>
<feature type="repeat" description="TPR" evidence="2">
    <location>
        <begin position="628"/>
        <end position="661"/>
    </location>
</feature>
<dbReference type="SUPFAM" id="SSF48371">
    <property type="entry name" value="ARM repeat"/>
    <property type="match status" value="1"/>
</dbReference>